<protein>
    <recommendedName>
        <fullName evidence="3">Asparagine synthetase domain-containing protein</fullName>
    </recommendedName>
</protein>
<evidence type="ECO:0000313" key="1">
    <source>
        <dbReference type="EMBL" id="QCY46934.1"/>
    </source>
</evidence>
<proteinExistence type="predicted"/>
<gene>
    <name evidence="1" type="ORF">GcLGCM259_1193</name>
</gene>
<organism evidence="1 2">
    <name type="scientific">Glutamicibacter creatinolyticus</name>
    <dbReference type="NCBI Taxonomy" id="162496"/>
    <lineage>
        <taxon>Bacteria</taxon>
        <taxon>Bacillati</taxon>
        <taxon>Actinomycetota</taxon>
        <taxon>Actinomycetes</taxon>
        <taxon>Micrococcales</taxon>
        <taxon>Micrococcaceae</taxon>
        <taxon>Glutamicibacter</taxon>
    </lineage>
</organism>
<name>A0A5B7WUL5_9MICC</name>
<reference evidence="1 2" key="1">
    <citation type="submission" date="2018-12" db="EMBL/GenBank/DDBJ databases">
        <title>Complete Genome Sequence of Glutamicibacter creatinolyticus strain LGCM259,isolated from an abscess of a 12-year-old mare in Italy.</title>
        <authorList>
            <person name="Santos R.G."/>
            <person name="Silva A.L."/>
            <person name="Seyffert N."/>
            <person name="Castro T.L.P."/>
            <person name="Attili A.R."/>
            <person name="Rifici C."/>
            <person name="Mazzullo G."/>
            <person name="Brenig B."/>
            <person name="Venanzi F."/>
            <person name="Azevedo V."/>
        </authorList>
    </citation>
    <scope>NUCLEOTIDE SEQUENCE [LARGE SCALE GENOMIC DNA]</scope>
    <source>
        <strain evidence="1 2">LGCM 259</strain>
    </source>
</reference>
<keyword evidence="2" id="KW-1185">Reference proteome</keyword>
<dbReference type="KEGG" id="gcr:GcLGCM259_1193"/>
<sequence length="591" mass="64904">MSVPVFSFGTDRGYAHVQARGSDRLPTGGRYTVQGCHGAGTVLGSSFVSTSSDLARALSLYEGSADDLGSSIRGSLTIYLEDNRSGELLILSDPFGSSTVFLYKTELTTLISSSLVSLTSLAKSDGKPLKKSLKYAAMLASSNNGGLVDSPYEGVRVLGQFKYISISTAGVSEKEYSIQDDIFSIDLFRPQSAELLRERVKQDIVANISAASRYPSSRYICHLTGGMDSRTVLAGLISSGYENKYVLHCGGDPLADDMQISRRLASAFDLQISYDSGLEVGVLSGSPVVDSKWSMHETAGLLRGPANPGLRQSDAVVLSGGFGGLLRNSFGLPLATVPSDGFDARCLMKPMLGALGEQDGHGNSVLNGELRIHALERLSQVQERAKTLGVPNEALPEFVWFSFRSRYYVGEISRSLSKYVNRFDPLYSPWMLALAWSYSRQERALNFAHLDLIVDIHEELAMMPYDKERITSAYLDARPNLTMGALPQSQAPMKRNSLAAAPFNLGLGNTAISSEQFESARKIGLPPATVAYSELYRSRCLEFIEELGKEELSQYFNFEHLYKLVANPPKWRPQYRSIRDLHDVLSWYLDE</sequence>
<accession>A0A5B7WUL5</accession>
<dbReference type="EMBL" id="CP034412">
    <property type="protein sequence ID" value="QCY46934.1"/>
    <property type="molecule type" value="Genomic_DNA"/>
</dbReference>
<dbReference type="Proteomes" id="UP000307000">
    <property type="component" value="Chromosome"/>
</dbReference>
<dbReference type="AlphaFoldDB" id="A0A5B7WUL5"/>
<evidence type="ECO:0000313" key="2">
    <source>
        <dbReference type="Proteomes" id="UP000307000"/>
    </source>
</evidence>
<evidence type="ECO:0008006" key="3">
    <source>
        <dbReference type="Google" id="ProtNLM"/>
    </source>
</evidence>